<keyword evidence="4" id="KW-1185">Reference proteome</keyword>
<dbReference type="Proteomes" id="UP000500801">
    <property type="component" value="Chromosome"/>
</dbReference>
<dbReference type="InterPro" id="IPR036736">
    <property type="entry name" value="ACP-like_sf"/>
</dbReference>
<dbReference type="AlphaFoldDB" id="A0A2K9QDD2"/>
<accession>A0A2K9QDD2</accession>
<evidence type="ECO:0000313" key="2">
    <source>
        <dbReference type="EMBL" id="QYM91628.1"/>
    </source>
</evidence>
<dbReference type="SUPFAM" id="SSF47336">
    <property type="entry name" value="ACP-like"/>
    <property type="match status" value="1"/>
</dbReference>
<reference evidence="1 3" key="1">
    <citation type="submission" date="2018-11" db="EMBL/GenBank/DDBJ databases">
        <title>Complete genome sequence of Dickeya zeae strain CE1 infecting Canna edulis Ker-Gawl. in China.</title>
        <authorList>
            <person name="Zhang J."/>
            <person name="Lin B."/>
            <person name="Shen H."/>
            <person name="Jiang S."/>
            <person name="Pu X."/>
            <person name="Sun D."/>
        </authorList>
    </citation>
    <scope>NUCLEOTIDE SEQUENCE [LARGE SCALE GENOMIC DNA]</scope>
    <source>
        <strain evidence="1 3">CE1</strain>
    </source>
</reference>
<evidence type="ECO:0000313" key="1">
    <source>
        <dbReference type="EMBL" id="QIZ51774.1"/>
    </source>
</evidence>
<gene>
    <name evidence="1" type="ORF">DWG24_13955</name>
    <name evidence="2" type="ORF">FGI21_06960</name>
</gene>
<dbReference type="Proteomes" id="UP000824976">
    <property type="component" value="Chromosome"/>
</dbReference>
<organism evidence="1 3">
    <name type="scientific">Dickeya zeae</name>
    <dbReference type="NCBI Taxonomy" id="204042"/>
    <lineage>
        <taxon>Bacteria</taxon>
        <taxon>Pseudomonadati</taxon>
        <taxon>Pseudomonadota</taxon>
        <taxon>Gammaproteobacteria</taxon>
        <taxon>Enterobacterales</taxon>
        <taxon>Pectobacteriaceae</taxon>
        <taxon>Dickeya</taxon>
    </lineage>
</organism>
<evidence type="ECO:0000313" key="4">
    <source>
        <dbReference type="Proteomes" id="UP000824976"/>
    </source>
</evidence>
<name>A0A2K9QDD2_9GAMM</name>
<dbReference type="GeneID" id="302582702"/>
<dbReference type="RefSeq" id="WP_019844740.1">
    <property type="nucleotide sequence ID" value="NZ_CP025799.1"/>
</dbReference>
<dbReference type="Gene3D" id="1.10.1200.10">
    <property type="entry name" value="ACP-like"/>
    <property type="match status" value="1"/>
</dbReference>
<protein>
    <submittedName>
        <fullName evidence="1">Acyl carrier protein</fullName>
    </submittedName>
</protein>
<proteinExistence type="predicted"/>
<sequence length="89" mass="9762">MDAQKDVLAVVLDIINGIKNTGFTPDVVELDAFIGGELGVDSVEMLESWYEIEKRLNIKVNDGDKRGIYTLGDLVSTIEAHLPEDALKS</sequence>
<dbReference type="EMBL" id="CP033622">
    <property type="protein sequence ID" value="QIZ51774.1"/>
    <property type="molecule type" value="Genomic_DNA"/>
</dbReference>
<evidence type="ECO:0000313" key="3">
    <source>
        <dbReference type="Proteomes" id="UP000500801"/>
    </source>
</evidence>
<dbReference type="EMBL" id="CP040817">
    <property type="protein sequence ID" value="QYM91628.1"/>
    <property type="molecule type" value="Genomic_DNA"/>
</dbReference>
<reference evidence="2 4" key="2">
    <citation type="submission" date="2019-06" db="EMBL/GenBank/DDBJ databases">
        <title>Complete genome of Dickeya zeae PL65.</title>
        <authorList>
            <person name="Boluk G."/>
            <person name="Arif M."/>
        </authorList>
    </citation>
    <scope>NUCLEOTIDE SEQUENCE [LARGE SCALE GENOMIC DNA]</scope>
    <source>
        <strain evidence="2 4">PL65</strain>
    </source>
</reference>